<comment type="caution">
    <text evidence="1">The sequence shown here is derived from an EMBL/GenBank/DDBJ whole genome shotgun (WGS) entry which is preliminary data.</text>
</comment>
<dbReference type="EMBL" id="BARW01013236">
    <property type="protein sequence ID" value="GAI77685.1"/>
    <property type="molecule type" value="Genomic_DNA"/>
</dbReference>
<reference evidence="1" key="1">
    <citation type="journal article" date="2014" name="Front. Microbiol.">
        <title>High frequency of phylogenetically diverse reductive dehalogenase-homologous genes in deep subseafloor sedimentary metagenomes.</title>
        <authorList>
            <person name="Kawai M."/>
            <person name="Futagami T."/>
            <person name="Toyoda A."/>
            <person name="Takaki Y."/>
            <person name="Nishi S."/>
            <person name="Hori S."/>
            <person name="Arai W."/>
            <person name="Tsubouchi T."/>
            <person name="Morono Y."/>
            <person name="Uchiyama I."/>
            <person name="Ito T."/>
            <person name="Fujiyama A."/>
            <person name="Inagaki F."/>
            <person name="Takami H."/>
        </authorList>
    </citation>
    <scope>NUCLEOTIDE SEQUENCE</scope>
    <source>
        <strain evidence="1">Expedition CK06-06</strain>
    </source>
</reference>
<proteinExistence type="predicted"/>
<gene>
    <name evidence="1" type="ORF">S12H4_24407</name>
</gene>
<organism evidence="1">
    <name type="scientific">marine sediment metagenome</name>
    <dbReference type="NCBI Taxonomy" id="412755"/>
    <lineage>
        <taxon>unclassified sequences</taxon>
        <taxon>metagenomes</taxon>
        <taxon>ecological metagenomes</taxon>
    </lineage>
</organism>
<dbReference type="AlphaFoldDB" id="X1SQR1"/>
<sequence length="127" mass="14807">MKHPETKRSLGPGLSPKVLKRYEHMMREDYATWTTFLQSREMFLDEVWYDVHVGQAMAVPEGSPVYMEAHAAAVSRKRIDVVGRTAKEFWIIEVKPYANMQAIGQVLIYEDLFCREFELKLPTRTVI</sequence>
<protein>
    <submittedName>
        <fullName evidence="1">Uncharacterized protein</fullName>
    </submittedName>
</protein>
<accession>X1SQR1</accession>
<name>X1SQR1_9ZZZZ</name>
<feature type="non-terminal residue" evidence="1">
    <location>
        <position position="127"/>
    </location>
</feature>
<evidence type="ECO:0000313" key="1">
    <source>
        <dbReference type="EMBL" id="GAI77685.1"/>
    </source>
</evidence>